<dbReference type="PROSITE" id="PS50011">
    <property type="entry name" value="PROTEIN_KINASE_DOM"/>
    <property type="match status" value="1"/>
</dbReference>
<sequence>MVNPVKKNFHSDGIVKKIKSYAKRKQIPLVITGEILGNEAGSMSSTYHGYLKFTNHTQLSVIVKYLSFKSVWNYVHIEELNNLNKTTCYSRIDSKNNEYFINTEQRQRIELMPTSRIVSLNLSYFSFYERIEQNETEQTFFLIIKKLDNAISLRKHLQTSSNRLTLSAVQNLIYSILFSVLQLKQMSMIHLDLNVGNIFLVNDPNDQFAIRFIDFSIMKLVHKSQYIDEEIFINYSENLHQSLRSIFLNCPSCYTYPLPIFAQQYQPEFGSYFIEHLIYDPFFYLQENLHV</sequence>
<dbReference type="InterPro" id="IPR000719">
    <property type="entry name" value="Prot_kinase_dom"/>
</dbReference>
<reference evidence="2" key="1">
    <citation type="submission" date="2021-02" db="EMBL/GenBank/DDBJ databases">
        <authorList>
            <person name="Nowell W R."/>
        </authorList>
    </citation>
    <scope>NUCLEOTIDE SEQUENCE</scope>
</reference>
<organism evidence="2 3">
    <name type="scientific">Adineta ricciae</name>
    <name type="common">Rotifer</name>
    <dbReference type="NCBI Taxonomy" id="249248"/>
    <lineage>
        <taxon>Eukaryota</taxon>
        <taxon>Metazoa</taxon>
        <taxon>Spiralia</taxon>
        <taxon>Gnathifera</taxon>
        <taxon>Rotifera</taxon>
        <taxon>Eurotatoria</taxon>
        <taxon>Bdelloidea</taxon>
        <taxon>Adinetida</taxon>
        <taxon>Adinetidae</taxon>
        <taxon>Adineta</taxon>
    </lineage>
</organism>
<dbReference type="InterPro" id="IPR011009">
    <property type="entry name" value="Kinase-like_dom_sf"/>
</dbReference>
<dbReference type="Proteomes" id="UP000663852">
    <property type="component" value="Unassembled WGS sequence"/>
</dbReference>
<name>A0A815T607_ADIRI</name>
<evidence type="ECO:0000313" key="3">
    <source>
        <dbReference type="Proteomes" id="UP000663852"/>
    </source>
</evidence>
<comment type="caution">
    <text evidence="2">The sequence shown here is derived from an EMBL/GenBank/DDBJ whole genome shotgun (WGS) entry which is preliminary data.</text>
</comment>
<accession>A0A815T607</accession>
<dbReference type="AlphaFoldDB" id="A0A815T607"/>
<evidence type="ECO:0000259" key="1">
    <source>
        <dbReference type="PROSITE" id="PS50011"/>
    </source>
</evidence>
<dbReference type="EMBL" id="CAJNOJ010000636">
    <property type="protein sequence ID" value="CAF1501266.1"/>
    <property type="molecule type" value="Genomic_DNA"/>
</dbReference>
<dbReference type="Pfam" id="PF06293">
    <property type="entry name" value="Kdo"/>
    <property type="match status" value="1"/>
</dbReference>
<dbReference type="GO" id="GO:0004672">
    <property type="term" value="F:protein kinase activity"/>
    <property type="evidence" value="ECO:0007669"/>
    <property type="project" value="InterPro"/>
</dbReference>
<feature type="domain" description="Protein kinase" evidence="1">
    <location>
        <begin position="32"/>
        <end position="291"/>
    </location>
</feature>
<gene>
    <name evidence="2" type="ORF">EDS130_LOCUS42645</name>
</gene>
<dbReference type="SUPFAM" id="SSF56112">
    <property type="entry name" value="Protein kinase-like (PK-like)"/>
    <property type="match status" value="1"/>
</dbReference>
<dbReference type="Gene3D" id="1.10.510.10">
    <property type="entry name" value="Transferase(Phosphotransferase) domain 1"/>
    <property type="match status" value="1"/>
</dbReference>
<dbReference type="GO" id="GO:0005524">
    <property type="term" value="F:ATP binding"/>
    <property type="evidence" value="ECO:0007669"/>
    <property type="project" value="InterPro"/>
</dbReference>
<protein>
    <recommendedName>
        <fullName evidence="1">Protein kinase domain-containing protein</fullName>
    </recommendedName>
</protein>
<evidence type="ECO:0000313" key="2">
    <source>
        <dbReference type="EMBL" id="CAF1501266.1"/>
    </source>
</evidence>
<proteinExistence type="predicted"/>